<accession>A0ABC8IZ54</accession>
<feature type="compositionally biased region" description="Low complexity" evidence="1">
    <location>
        <begin position="84"/>
        <end position="97"/>
    </location>
</feature>
<feature type="region of interest" description="Disordered" evidence="1">
    <location>
        <begin position="79"/>
        <end position="115"/>
    </location>
</feature>
<organism evidence="2 3">
    <name type="scientific">Eruca vesicaria subsp. sativa</name>
    <name type="common">Garden rocket</name>
    <name type="synonym">Eruca sativa</name>
    <dbReference type="NCBI Taxonomy" id="29727"/>
    <lineage>
        <taxon>Eukaryota</taxon>
        <taxon>Viridiplantae</taxon>
        <taxon>Streptophyta</taxon>
        <taxon>Embryophyta</taxon>
        <taxon>Tracheophyta</taxon>
        <taxon>Spermatophyta</taxon>
        <taxon>Magnoliopsida</taxon>
        <taxon>eudicotyledons</taxon>
        <taxon>Gunneridae</taxon>
        <taxon>Pentapetalae</taxon>
        <taxon>rosids</taxon>
        <taxon>malvids</taxon>
        <taxon>Brassicales</taxon>
        <taxon>Brassicaceae</taxon>
        <taxon>Brassiceae</taxon>
        <taxon>Eruca</taxon>
    </lineage>
</organism>
<reference evidence="2 3" key="1">
    <citation type="submission" date="2022-03" db="EMBL/GenBank/DDBJ databases">
        <authorList>
            <person name="Macdonald S."/>
            <person name="Ahmed S."/>
            <person name="Newling K."/>
        </authorList>
    </citation>
    <scope>NUCLEOTIDE SEQUENCE [LARGE SCALE GENOMIC DNA]</scope>
</reference>
<evidence type="ECO:0000313" key="3">
    <source>
        <dbReference type="Proteomes" id="UP001642260"/>
    </source>
</evidence>
<comment type="caution">
    <text evidence="2">The sequence shown here is derived from an EMBL/GenBank/DDBJ whole genome shotgun (WGS) entry which is preliminary data.</text>
</comment>
<dbReference type="AlphaFoldDB" id="A0ABC8IZ54"/>
<dbReference type="EMBL" id="CAKOAT010065933">
    <property type="protein sequence ID" value="CAH8306545.1"/>
    <property type="molecule type" value="Genomic_DNA"/>
</dbReference>
<gene>
    <name evidence="2" type="ORF">ERUC_LOCUS4659</name>
</gene>
<evidence type="ECO:0000256" key="1">
    <source>
        <dbReference type="SAM" id="MobiDB-lite"/>
    </source>
</evidence>
<proteinExistence type="predicted"/>
<protein>
    <submittedName>
        <fullName evidence="2">Uncharacterized protein</fullName>
    </submittedName>
</protein>
<dbReference type="Proteomes" id="UP001642260">
    <property type="component" value="Unassembled WGS sequence"/>
</dbReference>
<feature type="region of interest" description="Disordered" evidence="1">
    <location>
        <begin position="131"/>
        <end position="150"/>
    </location>
</feature>
<name>A0ABC8IZ54_ERUVS</name>
<sequence>MEDLHGLALRYMNVPDPTEAAARRQRVLLGDAQGQTEEAADRLLADAAAKLQTLHYQTQEPQIAMGNNLLHEEFQAITERRDNSPNSILPLNNNESSPHQEAEQPLRRMGRRRTKPARLRSVVVSPITLHGTSSRKRNVAMIQRSPAPQT</sequence>
<evidence type="ECO:0000313" key="2">
    <source>
        <dbReference type="EMBL" id="CAH8306545.1"/>
    </source>
</evidence>
<keyword evidence="3" id="KW-1185">Reference proteome</keyword>